<dbReference type="Proteomes" id="UP001627284">
    <property type="component" value="Unassembled WGS sequence"/>
</dbReference>
<dbReference type="PANTHER" id="PTHR46020:SF32">
    <property type="entry name" value="GDSL ESTERASE_LIPASE"/>
    <property type="match status" value="1"/>
</dbReference>
<dbReference type="Pfam" id="PF00657">
    <property type="entry name" value="Lipase_GDSL"/>
    <property type="match status" value="1"/>
</dbReference>
<dbReference type="Gene3D" id="3.40.50.1110">
    <property type="entry name" value="SGNH hydrolase"/>
    <property type="match status" value="1"/>
</dbReference>
<evidence type="ECO:0000256" key="5">
    <source>
        <dbReference type="SAM" id="Phobius"/>
    </source>
</evidence>
<evidence type="ECO:0000313" key="6">
    <source>
        <dbReference type="EMBL" id="KAL3327555.1"/>
    </source>
</evidence>
<dbReference type="GO" id="GO:0016787">
    <property type="term" value="F:hydrolase activity"/>
    <property type="evidence" value="ECO:0007669"/>
    <property type="project" value="UniProtKB-KW"/>
</dbReference>
<organism evidence="6 7">
    <name type="scientific">Solanum stoloniferum</name>
    <dbReference type="NCBI Taxonomy" id="62892"/>
    <lineage>
        <taxon>Eukaryota</taxon>
        <taxon>Viridiplantae</taxon>
        <taxon>Streptophyta</taxon>
        <taxon>Embryophyta</taxon>
        <taxon>Tracheophyta</taxon>
        <taxon>Spermatophyta</taxon>
        <taxon>Magnoliopsida</taxon>
        <taxon>eudicotyledons</taxon>
        <taxon>Gunneridae</taxon>
        <taxon>Pentapetalae</taxon>
        <taxon>asterids</taxon>
        <taxon>lamiids</taxon>
        <taxon>Solanales</taxon>
        <taxon>Solanaceae</taxon>
        <taxon>Solanoideae</taxon>
        <taxon>Solaneae</taxon>
        <taxon>Solanum</taxon>
    </lineage>
</organism>
<evidence type="ECO:0000256" key="1">
    <source>
        <dbReference type="ARBA" id="ARBA00008668"/>
    </source>
</evidence>
<keyword evidence="7" id="KW-1185">Reference proteome</keyword>
<dbReference type="AlphaFoldDB" id="A0ABD2R6W9"/>
<dbReference type="InterPro" id="IPR035669">
    <property type="entry name" value="SGNH_plant_lipase-like"/>
</dbReference>
<comment type="similarity">
    <text evidence="1">Belongs to the 'GDSL' lipolytic enzyme family.</text>
</comment>
<keyword evidence="5" id="KW-0472">Membrane</keyword>
<feature type="transmembrane region" description="Helical" evidence="5">
    <location>
        <begin position="20"/>
        <end position="38"/>
    </location>
</feature>
<dbReference type="InterPro" id="IPR001087">
    <property type="entry name" value="GDSL"/>
</dbReference>
<feature type="non-terminal residue" evidence="6">
    <location>
        <position position="1"/>
    </location>
</feature>
<evidence type="ECO:0000256" key="4">
    <source>
        <dbReference type="ARBA" id="ARBA00023098"/>
    </source>
</evidence>
<proteinExistence type="inferred from homology"/>
<sequence>HKQNLTISSFSQFSPFSMKISNFFIFSLFLITGFLWGVRVEGSRHHHHRHNNPKTYKNDQKDHQFYNFKPTKMFVFGDSYADTGNNRKSVANSWKQPYGLTFPGKPSGRFSDGRVLTDYLARFLGLKSPVPYRWMKYATNRLRYGINFAYGGTGVFNTTVPEPNMTTQIDFFQKLMAESVYTKADIEQYSLFLLSLAGNDYGAYLANGGTVQDIPAFITSVVNQLVVNMKRVNKLGAKKIAVTALEPLGCLPQSTILNSFQQCNATENIAVDLHNSLLQQAVEKLNNETMGSTFVILDLFSSFNSVLESKGVPGSTTFETPLKPCCMGISNKYSCGSKNVKGEKMYTVCNDPKSAFFWDTVHPTEAGWHAVYTNLKSTLTQKIL</sequence>
<dbReference type="EMBL" id="JBJKTR010000021">
    <property type="protein sequence ID" value="KAL3327555.1"/>
    <property type="molecule type" value="Genomic_DNA"/>
</dbReference>
<keyword evidence="3" id="KW-0442">Lipid degradation</keyword>
<name>A0ABD2R6W9_9SOLN</name>
<evidence type="ECO:0000256" key="2">
    <source>
        <dbReference type="ARBA" id="ARBA00022801"/>
    </source>
</evidence>
<keyword evidence="5" id="KW-0812">Transmembrane</keyword>
<evidence type="ECO:0000313" key="7">
    <source>
        <dbReference type="Proteomes" id="UP001627284"/>
    </source>
</evidence>
<evidence type="ECO:0008006" key="8">
    <source>
        <dbReference type="Google" id="ProtNLM"/>
    </source>
</evidence>
<dbReference type="GO" id="GO:0016042">
    <property type="term" value="P:lipid catabolic process"/>
    <property type="evidence" value="ECO:0007669"/>
    <property type="project" value="UniProtKB-KW"/>
</dbReference>
<reference evidence="6 7" key="1">
    <citation type="submission" date="2024-05" db="EMBL/GenBank/DDBJ databases">
        <title>De novo assembly of an allotetraploid wild potato.</title>
        <authorList>
            <person name="Hosaka A.J."/>
        </authorList>
    </citation>
    <scope>NUCLEOTIDE SEQUENCE [LARGE SCALE GENOMIC DNA]</scope>
    <source>
        <tissue evidence="6">Young leaves</tissue>
    </source>
</reference>
<protein>
    <recommendedName>
        <fullName evidence="8">GDSL esterase/lipase</fullName>
    </recommendedName>
</protein>
<dbReference type="PANTHER" id="PTHR46020">
    <property type="entry name" value="OSJNBB0059K02.9 PROTEIN"/>
    <property type="match status" value="1"/>
</dbReference>
<accession>A0ABD2R6W9</accession>
<gene>
    <name evidence="6" type="ORF">AABB24_035304</name>
</gene>
<dbReference type="CDD" id="cd01837">
    <property type="entry name" value="SGNH_plant_lipase_like"/>
    <property type="match status" value="1"/>
</dbReference>
<comment type="caution">
    <text evidence="6">The sequence shown here is derived from an EMBL/GenBank/DDBJ whole genome shotgun (WGS) entry which is preliminary data.</text>
</comment>
<dbReference type="SUPFAM" id="SSF52266">
    <property type="entry name" value="SGNH hydrolase"/>
    <property type="match status" value="1"/>
</dbReference>
<evidence type="ECO:0000256" key="3">
    <source>
        <dbReference type="ARBA" id="ARBA00022963"/>
    </source>
</evidence>
<keyword evidence="2" id="KW-0378">Hydrolase</keyword>
<keyword evidence="5" id="KW-1133">Transmembrane helix</keyword>
<keyword evidence="4" id="KW-0443">Lipid metabolism</keyword>
<dbReference type="InterPro" id="IPR036514">
    <property type="entry name" value="SGNH_hydro_sf"/>
</dbReference>